<name>A0AAV7UYY1_PLEWA</name>
<organism evidence="2 3">
    <name type="scientific">Pleurodeles waltl</name>
    <name type="common">Iberian ribbed newt</name>
    <dbReference type="NCBI Taxonomy" id="8319"/>
    <lineage>
        <taxon>Eukaryota</taxon>
        <taxon>Metazoa</taxon>
        <taxon>Chordata</taxon>
        <taxon>Craniata</taxon>
        <taxon>Vertebrata</taxon>
        <taxon>Euteleostomi</taxon>
        <taxon>Amphibia</taxon>
        <taxon>Batrachia</taxon>
        <taxon>Caudata</taxon>
        <taxon>Salamandroidea</taxon>
        <taxon>Salamandridae</taxon>
        <taxon>Pleurodelinae</taxon>
        <taxon>Pleurodeles</taxon>
    </lineage>
</organism>
<reference evidence="2" key="1">
    <citation type="journal article" date="2022" name="bioRxiv">
        <title>Sequencing and chromosome-scale assembly of the giantPleurodeles waltlgenome.</title>
        <authorList>
            <person name="Brown T."/>
            <person name="Elewa A."/>
            <person name="Iarovenko S."/>
            <person name="Subramanian E."/>
            <person name="Araus A.J."/>
            <person name="Petzold A."/>
            <person name="Susuki M."/>
            <person name="Suzuki K.-i.T."/>
            <person name="Hayashi T."/>
            <person name="Toyoda A."/>
            <person name="Oliveira C."/>
            <person name="Osipova E."/>
            <person name="Leigh N.D."/>
            <person name="Simon A."/>
            <person name="Yun M.H."/>
        </authorList>
    </citation>
    <scope>NUCLEOTIDE SEQUENCE</scope>
    <source>
        <strain evidence="2">20211129_DDA</strain>
        <tissue evidence="2">Liver</tissue>
    </source>
</reference>
<accession>A0AAV7UYY1</accession>
<evidence type="ECO:0000256" key="1">
    <source>
        <dbReference type="SAM" id="MobiDB-lite"/>
    </source>
</evidence>
<feature type="region of interest" description="Disordered" evidence="1">
    <location>
        <begin position="1"/>
        <end position="119"/>
    </location>
</feature>
<dbReference type="Proteomes" id="UP001066276">
    <property type="component" value="Chromosome 2_2"/>
</dbReference>
<proteinExistence type="predicted"/>
<comment type="caution">
    <text evidence="2">The sequence shown here is derived from an EMBL/GenBank/DDBJ whole genome shotgun (WGS) entry which is preliminary data.</text>
</comment>
<evidence type="ECO:0000313" key="3">
    <source>
        <dbReference type="Proteomes" id="UP001066276"/>
    </source>
</evidence>
<dbReference type="EMBL" id="JANPWB010000004">
    <property type="protein sequence ID" value="KAJ1193771.1"/>
    <property type="molecule type" value="Genomic_DNA"/>
</dbReference>
<keyword evidence="3" id="KW-1185">Reference proteome</keyword>
<evidence type="ECO:0000313" key="2">
    <source>
        <dbReference type="EMBL" id="KAJ1193771.1"/>
    </source>
</evidence>
<protein>
    <submittedName>
        <fullName evidence="2">Uncharacterized protein</fullName>
    </submittedName>
</protein>
<sequence length="119" mass="13650">MGRGLNKQEDAERNKHIGREKGTRKSDTNKEVGDMKEEVTETKKEGEDSRRETATTEEKTEIGNRQQGAPTWTLIQKTEREATRRSGHVSGGTWPHQLRATSWGGKGRHKRGEHNFIYY</sequence>
<feature type="compositionally biased region" description="Polar residues" evidence="1">
    <location>
        <begin position="63"/>
        <end position="76"/>
    </location>
</feature>
<dbReference type="AlphaFoldDB" id="A0AAV7UYY1"/>
<gene>
    <name evidence="2" type="ORF">NDU88_003067</name>
</gene>
<feature type="compositionally biased region" description="Basic and acidic residues" evidence="1">
    <location>
        <begin position="1"/>
        <end position="62"/>
    </location>
</feature>